<dbReference type="InterPro" id="IPR000719">
    <property type="entry name" value="Prot_kinase_dom"/>
</dbReference>
<dbReference type="SUPFAM" id="SSF50985">
    <property type="entry name" value="RCC1/BLIP-II"/>
    <property type="match status" value="1"/>
</dbReference>
<dbReference type="PROSITE" id="PS00108">
    <property type="entry name" value="PROTEIN_KINASE_ST"/>
    <property type="match status" value="1"/>
</dbReference>
<evidence type="ECO:0000259" key="2">
    <source>
        <dbReference type="PROSITE" id="PS50011"/>
    </source>
</evidence>
<dbReference type="InterPro" id="IPR008271">
    <property type="entry name" value="Ser/Thr_kinase_AS"/>
</dbReference>
<keyword evidence="4" id="KW-1185">Reference proteome</keyword>
<reference evidence="3 4" key="1">
    <citation type="submission" date="2024-04" db="EMBL/GenBank/DDBJ databases">
        <title>Tritrichomonas musculus Genome.</title>
        <authorList>
            <person name="Alves-Ferreira E."/>
            <person name="Grigg M."/>
            <person name="Lorenzi H."/>
            <person name="Galac M."/>
        </authorList>
    </citation>
    <scope>NUCLEOTIDE SEQUENCE [LARGE SCALE GENOMIC DNA]</scope>
    <source>
        <strain evidence="3 4">EAF2021</strain>
    </source>
</reference>
<gene>
    <name evidence="3" type="ORF">M9Y10_023864</name>
</gene>
<dbReference type="InterPro" id="IPR011009">
    <property type="entry name" value="Kinase-like_dom_sf"/>
</dbReference>
<evidence type="ECO:0000256" key="1">
    <source>
        <dbReference type="SAM" id="Coils"/>
    </source>
</evidence>
<dbReference type="Gene3D" id="2.130.10.30">
    <property type="entry name" value="Regulator of chromosome condensation 1/beta-lactamase-inhibitor protein II"/>
    <property type="match status" value="1"/>
</dbReference>
<evidence type="ECO:0000313" key="4">
    <source>
        <dbReference type="Proteomes" id="UP001470230"/>
    </source>
</evidence>
<dbReference type="PANTHER" id="PTHR44329:SF214">
    <property type="entry name" value="PROTEIN KINASE DOMAIN-CONTAINING PROTEIN"/>
    <property type="match status" value="1"/>
</dbReference>
<dbReference type="Proteomes" id="UP001470230">
    <property type="component" value="Unassembled WGS sequence"/>
</dbReference>
<dbReference type="Pfam" id="PF00069">
    <property type="entry name" value="Pkinase"/>
    <property type="match status" value="1"/>
</dbReference>
<name>A0ABR2KX66_9EUKA</name>
<sequence length="693" mass="76293">MLKLCGNNNRNQLGEESNNKSPLGFPVINPAVNSHLEASTLISFSNYGNKTVVITTDGILLAAGSIPGTFLTKFTKIEIKNNYSIQHPISAVCGWDYTLYMVSPSKTDDTRLLAYSSDIIKTASPLFLNIGKWKPVSLFGGRETAAAIDDEGAIIFVPNSESIAKSPSTQLSRFHLQEGEKAKCLACCTDFICAVGSSGRVFESEISRGSSLSFKITESLKGIKIAEISGVCNHCLAVSEDGRVFSRGYNYCGELGIGKGKGEPSKFFEISSLSGHRISHAYAGCLNSLFQTVEGELFECGSNKYCQLFSRKPSNDLVYLPVNTGLTEKATFCVEGYYTSAVFIGHDPIQSPNRRIIEETDELDEVARLSAENAILKEENGSLKNTIKELNEKVKKLTTPLWNSNFEPFEQETINKMKHYEVIGRGSQSEVVKVAREEEFALKILLVKEKTKKAKSAGVDLSSVQHLLHEFEILHQLHHPNIIEAFGFSYGDETHAPSILLQLCPHSLSDIVDDMTDIEKVCSIYEISLGMSAVHAAGLIHRDLKPSNILIDSKKHVRVSDFGVSCVSSVESQMESMTGGVGTIKFMAPELLNELSSYSNKVDVYSFGVVVFFILTGGELPKISLMEQGNGKKAKIPKEINEVSRDLILRCWSTNAEDRPSFSEIVEFINSKKFSLIDGVEKDIDVIKKFLSI</sequence>
<dbReference type="PROSITE" id="PS50011">
    <property type="entry name" value="PROTEIN_KINASE_DOM"/>
    <property type="match status" value="1"/>
</dbReference>
<feature type="coiled-coil region" evidence="1">
    <location>
        <begin position="366"/>
        <end position="393"/>
    </location>
</feature>
<dbReference type="SUPFAM" id="SSF56112">
    <property type="entry name" value="Protein kinase-like (PK-like)"/>
    <property type="match status" value="1"/>
</dbReference>
<dbReference type="PANTHER" id="PTHR44329">
    <property type="entry name" value="SERINE/THREONINE-PROTEIN KINASE TNNI3K-RELATED"/>
    <property type="match status" value="1"/>
</dbReference>
<accession>A0ABR2KX66</accession>
<evidence type="ECO:0000313" key="3">
    <source>
        <dbReference type="EMBL" id="KAK8895401.1"/>
    </source>
</evidence>
<proteinExistence type="predicted"/>
<dbReference type="InterPro" id="IPR009091">
    <property type="entry name" value="RCC1/BLIP-II"/>
</dbReference>
<comment type="caution">
    <text evidence="3">The sequence shown here is derived from an EMBL/GenBank/DDBJ whole genome shotgun (WGS) entry which is preliminary data.</text>
</comment>
<organism evidence="3 4">
    <name type="scientific">Tritrichomonas musculus</name>
    <dbReference type="NCBI Taxonomy" id="1915356"/>
    <lineage>
        <taxon>Eukaryota</taxon>
        <taxon>Metamonada</taxon>
        <taxon>Parabasalia</taxon>
        <taxon>Tritrichomonadida</taxon>
        <taxon>Tritrichomonadidae</taxon>
        <taxon>Tritrichomonas</taxon>
    </lineage>
</organism>
<dbReference type="Gene3D" id="1.10.510.10">
    <property type="entry name" value="Transferase(Phosphotransferase) domain 1"/>
    <property type="match status" value="1"/>
</dbReference>
<keyword evidence="1" id="KW-0175">Coiled coil</keyword>
<dbReference type="InterPro" id="IPR051681">
    <property type="entry name" value="Ser/Thr_Kinases-Pseudokinases"/>
</dbReference>
<dbReference type="SMART" id="SM00220">
    <property type="entry name" value="S_TKc"/>
    <property type="match status" value="1"/>
</dbReference>
<protein>
    <recommendedName>
        <fullName evidence="2">Protein kinase domain-containing protein</fullName>
    </recommendedName>
</protein>
<feature type="domain" description="Protein kinase" evidence="2">
    <location>
        <begin position="417"/>
        <end position="674"/>
    </location>
</feature>
<dbReference type="EMBL" id="JAPFFF010000003">
    <property type="protein sequence ID" value="KAK8895401.1"/>
    <property type="molecule type" value="Genomic_DNA"/>
</dbReference>